<feature type="transmembrane region" description="Helical" evidence="6">
    <location>
        <begin position="57"/>
        <end position="80"/>
    </location>
</feature>
<evidence type="ECO:0000256" key="6">
    <source>
        <dbReference type="SAM" id="Phobius"/>
    </source>
</evidence>
<dbReference type="CDD" id="cd06581">
    <property type="entry name" value="TM_PBP1_LivM_like"/>
    <property type="match status" value="1"/>
</dbReference>
<keyword evidence="3 6" id="KW-0812">Transmembrane</keyword>
<dbReference type="OrthoDB" id="9814461at2"/>
<feature type="transmembrane region" description="Helical" evidence="6">
    <location>
        <begin position="6"/>
        <end position="24"/>
    </location>
</feature>
<evidence type="ECO:0000256" key="4">
    <source>
        <dbReference type="ARBA" id="ARBA00022989"/>
    </source>
</evidence>
<comment type="subcellular location">
    <subcellularLocation>
        <location evidence="1">Cell membrane</location>
        <topology evidence="1">Multi-pass membrane protein</topology>
    </subcellularLocation>
</comment>
<keyword evidence="4 6" id="KW-1133">Transmembrane helix</keyword>
<dbReference type="PANTHER" id="PTHR30482">
    <property type="entry name" value="HIGH-AFFINITY BRANCHED-CHAIN AMINO ACID TRANSPORT SYSTEM PERMEASE"/>
    <property type="match status" value="1"/>
</dbReference>
<keyword evidence="5 6" id="KW-0472">Membrane</keyword>
<organism evidence="7 8">
    <name type="scientific">Roseibium suaedae</name>
    <dbReference type="NCBI Taxonomy" id="735517"/>
    <lineage>
        <taxon>Bacteria</taxon>
        <taxon>Pseudomonadati</taxon>
        <taxon>Pseudomonadota</taxon>
        <taxon>Alphaproteobacteria</taxon>
        <taxon>Hyphomicrobiales</taxon>
        <taxon>Stappiaceae</taxon>
        <taxon>Roseibium</taxon>
    </lineage>
</organism>
<protein>
    <submittedName>
        <fullName evidence="7">Branched-chain amino acid transport system permease protein</fullName>
    </submittedName>
</protein>
<evidence type="ECO:0000313" key="8">
    <source>
        <dbReference type="Proteomes" id="UP000186002"/>
    </source>
</evidence>
<evidence type="ECO:0000256" key="3">
    <source>
        <dbReference type="ARBA" id="ARBA00022692"/>
    </source>
</evidence>
<keyword evidence="2" id="KW-1003">Cell membrane</keyword>
<evidence type="ECO:0000313" key="7">
    <source>
        <dbReference type="EMBL" id="SHM33703.1"/>
    </source>
</evidence>
<dbReference type="GO" id="GO:0005886">
    <property type="term" value="C:plasma membrane"/>
    <property type="evidence" value="ECO:0007669"/>
    <property type="project" value="UniProtKB-SubCell"/>
</dbReference>
<gene>
    <name evidence="7" type="ORF">SAMN05444272_2377</name>
</gene>
<dbReference type="STRING" id="735517.SAMN05444272_2377"/>
<sequence length="294" mass="31555">MEAYLIAIGIFAGIYLLLALGLNLQFGMTGLINFGHVGFFCIGAYTSALLATNGVPVALSLAAGGFAAMLAAWPLGVVSIRLREDYFAIASLGFSEIVRLVVTSEGWLTKGVQGIPGIPRIFPGVSSQMQSMLMFGLVMVLCLLAILAMRRIVKSPFGRMIEAIRDNEEAVRSLGKEPAGFKMQVLLLGSLLAGVAGGLYAHYIGYISPDQFIPFITFQIWMAIIMGGVGRISGTVAGVIILMTFLEGSRFLRDVAPFIPEVAMASIRLGVIGLALMLFTIYRPQGLMGDYTKR</sequence>
<evidence type="ECO:0000256" key="2">
    <source>
        <dbReference type="ARBA" id="ARBA00022475"/>
    </source>
</evidence>
<dbReference type="PANTHER" id="PTHR30482:SF10">
    <property type="entry name" value="HIGH-AFFINITY BRANCHED-CHAIN AMINO ACID TRANSPORT PROTEIN BRAE"/>
    <property type="match status" value="1"/>
</dbReference>
<feature type="transmembrane region" description="Helical" evidence="6">
    <location>
        <begin position="31"/>
        <end position="51"/>
    </location>
</feature>
<dbReference type="GO" id="GO:0015658">
    <property type="term" value="F:branched-chain amino acid transmembrane transporter activity"/>
    <property type="evidence" value="ECO:0007669"/>
    <property type="project" value="InterPro"/>
</dbReference>
<accession>A0A1M7HZF5</accession>
<feature type="transmembrane region" description="Helical" evidence="6">
    <location>
        <begin position="129"/>
        <end position="149"/>
    </location>
</feature>
<feature type="transmembrane region" description="Helical" evidence="6">
    <location>
        <begin position="258"/>
        <end position="282"/>
    </location>
</feature>
<dbReference type="Pfam" id="PF02653">
    <property type="entry name" value="BPD_transp_2"/>
    <property type="match status" value="1"/>
</dbReference>
<dbReference type="AlphaFoldDB" id="A0A1M7HZF5"/>
<dbReference type="EMBL" id="FRBW01000002">
    <property type="protein sequence ID" value="SHM33703.1"/>
    <property type="molecule type" value="Genomic_DNA"/>
</dbReference>
<reference evidence="7 8" key="1">
    <citation type="submission" date="2016-11" db="EMBL/GenBank/DDBJ databases">
        <authorList>
            <person name="Jaros S."/>
            <person name="Januszkiewicz K."/>
            <person name="Wedrychowicz H."/>
        </authorList>
    </citation>
    <scope>NUCLEOTIDE SEQUENCE [LARGE SCALE GENOMIC DNA]</scope>
    <source>
        <strain evidence="7 8">DSM 22153</strain>
    </source>
</reference>
<proteinExistence type="predicted"/>
<dbReference type="RefSeq" id="WP_073013270.1">
    <property type="nucleotide sequence ID" value="NZ_FRBW01000002.1"/>
</dbReference>
<evidence type="ECO:0000256" key="1">
    <source>
        <dbReference type="ARBA" id="ARBA00004651"/>
    </source>
</evidence>
<dbReference type="InterPro" id="IPR043428">
    <property type="entry name" value="LivM-like"/>
</dbReference>
<name>A0A1M7HZF5_9HYPH</name>
<evidence type="ECO:0000256" key="5">
    <source>
        <dbReference type="ARBA" id="ARBA00023136"/>
    </source>
</evidence>
<keyword evidence="8" id="KW-1185">Reference proteome</keyword>
<feature type="transmembrane region" description="Helical" evidence="6">
    <location>
        <begin position="185"/>
        <end position="206"/>
    </location>
</feature>
<dbReference type="InterPro" id="IPR001851">
    <property type="entry name" value="ABC_transp_permease"/>
</dbReference>
<dbReference type="Proteomes" id="UP000186002">
    <property type="component" value="Unassembled WGS sequence"/>
</dbReference>
<feature type="transmembrane region" description="Helical" evidence="6">
    <location>
        <begin position="218"/>
        <end position="246"/>
    </location>
</feature>